<accession>A0A2T4U534</accession>
<feature type="compositionally biased region" description="Basic and acidic residues" evidence="1">
    <location>
        <begin position="8"/>
        <end position="22"/>
    </location>
</feature>
<dbReference type="OrthoDB" id="2968984at2"/>
<dbReference type="SUPFAM" id="SSF48452">
    <property type="entry name" value="TPR-like"/>
    <property type="match status" value="1"/>
</dbReference>
<dbReference type="RefSeq" id="WP_107585217.1">
    <property type="nucleotide sequence ID" value="NZ_PZJJ01000017.1"/>
</dbReference>
<organism evidence="2 3">
    <name type="scientific">Alkalicoccus saliphilus</name>
    <dbReference type="NCBI Taxonomy" id="200989"/>
    <lineage>
        <taxon>Bacteria</taxon>
        <taxon>Bacillati</taxon>
        <taxon>Bacillota</taxon>
        <taxon>Bacilli</taxon>
        <taxon>Bacillales</taxon>
        <taxon>Bacillaceae</taxon>
        <taxon>Alkalicoccus</taxon>
    </lineage>
</organism>
<dbReference type="Gene3D" id="1.25.40.10">
    <property type="entry name" value="Tetratricopeptide repeat domain"/>
    <property type="match status" value="1"/>
</dbReference>
<dbReference type="AlphaFoldDB" id="A0A2T4U534"/>
<evidence type="ECO:0000313" key="3">
    <source>
        <dbReference type="Proteomes" id="UP000240509"/>
    </source>
</evidence>
<dbReference type="EMBL" id="PZJJ01000017">
    <property type="protein sequence ID" value="PTL38512.1"/>
    <property type="molecule type" value="Genomic_DNA"/>
</dbReference>
<dbReference type="InterPro" id="IPR011990">
    <property type="entry name" value="TPR-like_helical_dom_sf"/>
</dbReference>
<reference evidence="2 3" key="1">
    <citation type="submission" date="2018-03" db="EMBL/GenBank/DDBJ databases">
        <title>Alkalicoccus saliphilus sp. nov., isolated from a mineral pool.</title>
        <authorList>
            <person name="Zhao B."/>
        </authorList>
    </citation>
    <scope>NUCLEOTIDE SEQUENCE [LARGE SCALE GENOMIC DNA]</scope>
    <source>
        <strain evidence="2 3">6AG</strain>
    </source>
</reference>
<proteinExistence type="predicted"/>
<dbReference type="Proteomes" id="UP000240509">
    <property type="component" value="Unassembled WGS sequence"/>
</dbReference>
<keyword evidence="3" id="KW-1185">Reference proteome</keyword>
<evidence type="ECO:0000313" key="2">
    <source>
        <dbReference type="EMBL" id="PTL38512.1"/>
    </source>
</evidence>
<protein>
    <submittedName>
        <fullName evidence="2">Uncharacterized protein</fullName>
    </submittedName>
</protein>
<sequence length="175" mass="20729">MGLFNFFKKSEDQEKSTPAPENERYRLALEEFERNRFKDKEQAKAALQVAYQFSEGSPLDRHHFYKTAGDYFYNLQHEEGTAALEKCKDIWREHIKYTPDILEAYKKKYHKESLLDFIPPDVPAFKRLAELYEEEGSYSDAVEVCDEALKYKIRDGTAGGFEGRKKRLQEKMHRR</sequence>
<gene>
    <name evidence="2" type="ORF">C6Y45_10720</name>
</gene>
<feature type="region of interest" description="Disordered" evidence="1">
    <location>
        <begin position="1"/>
        <end position="22"/>
    </location>
</feature>
<name>A0A2T4U534_9BACI</name>
<comment type="caution">
    <text evidence="2">The sequence shown here is derived from an EMBL/GenBank/DDBJ whole genome shotgun (WGS) entry which is preliminary data.</text>
</comment>
<evidence type="ECO:0000256" key="1">
    <source>
        <dbReference type="SAM" id="MobiDB-lite"/>
    </source>
</evidence>